<evidence type="ECO:0000256" key="3">
    <source>
        <dbReference type="ARBA" id="ARBA00022833"/>
    </source>
</evidence>
<dbReference type="RefSeq" id="WP_195388691.1">
    <property type="nucleotide sequence ID" value="NZ_DAWEGH010000122.1"/>
</dbReference>
<dbReference type="EMBL" id="JAQMLV010000010">
    <property type="protein sequence ID" value="MDB8745062.1"/>
    <property type="molecule type" value="Genomic_DNA"/>
</dbReference>
<dbReference type="AlphaFoldDB" id="A0AAW5KLB1"/>
<evidence type="ECO:0000259" key="5">
    <source>
        <dbReference type="SMART" id="SM00400"/>
    </source>
</evidence>
<organism evidence="6 8">
    <name type="scientific">Ruminococcus bicirculans</name>
    <name type="common">ex Wegman et al. 2014</name>
    <dbReference type="NCBI Taxonomy" id="1160721"/>
    <lineage>
        <taxon>Bacteria</taxon>
        <taxon>Bacillati</taxon>
        <taxon>Bacillota</taxon>
        <taxon>Clostridia</taxon>
        <taxon>Eubacteriales</taxon>
        <taxon>Oscillospiraceae</taxon>
        <taxon>Ruminococcus</taxon>
    </lineage>
</organism>
<dbReference type="PANTHER" id="PTHR30313">
    <property type="entry name" value="DNA PRIMASE"/>
    <property type="match status" value="1"/>
</dbReference>
<dbReference type="GO" id="GO:0003899">
    <property type="term" value="F:DNA-directed RNA polymerase activity"/>
    <property type="evidence" value="ECO:0007669"/>
    <property type="project" value="InterPro"/>
</dbReference>
<dbReference type="InterPro" id="IPR002694">
    <property type="entry name" value="Znf_CHC2"/>
</dbReference>
<accession>A0AAW5KLB1</accession>
<keyword evidence="3" id="KW-0862">Zinc</keyword>
<keyword evidence="4" id="KW-0175">Coiled coil</keyword>
<name>A0AAW5KLB1_9FIRM</name>
<dbReference type="Proteomes" id="UP001206236">
    <property type="component" value="Unassembled WGS sequence"/>
</dbReference>
<feature type="coiled-coil region" evidence="4">
    <location>
        <begin position="174"/>
        <end position="201"/>
    </location>
</feature>
<evidence type="ECO:0000256" key="1">
    <source>
        <dbReference type="ARBA" id="ARBA00022723"/>
    </source>
</evidence>
<reference evidence="6" key="1">
    <citation type="submission" date="2022-06" db="EMBL/GenBank/DDBJ databases">
        <title>Isolation of gut microbiota from human fecal samples.</title>
        <authorList>
            <person name="Pamer E.G."/>
            <person name="Barat B."/>
            <person name="Waligurski E."/>
            <person name="Medina S."/>
            <person name="Paddock L."/>
            <person name="Mostad J."/>
        </authorList>
    </citation>
    <scope>NUCLEOTIDE SEQUENCE</scope>
    <source>
        <strain evidence="6">DFI.5.57</strain>
    </source>
</reference>
<reference evidence="7" key="2">
    <citation type="submission" date="2023-01" db="EMBL/GenBank/DDBJ databases">
        <title>Human gut microbiome strain richness.</title>
        <authorList>
            <person name="Chen-Liaw A."/>
        </authorList>
    </citation>
    <scope>NUCLEOTIDE SEQUENCE</scope>
    <source>
        <strain evidence="7">1001275st1_F4_1001275B_160808</strain>
    </source>
</reference>
<sequence>MENVFDEIRSRVSMRDVAKFYGLQMNHSGMARCPFHDDRTPSLKVYDDHFYCFGCGATGDCTGFTAKLFGIPQIEAAKKISYDFGLNLFNGEIAVSVNPRLKSENDFHVWLRNANLAVSEYLSKLNEWRKIYAPKNQWEQLHPLFVESLKRTDYVEYLSDLLAHGSDKEKKLYYKENGNDIKKIQERLEKLAAEVRPVKRKAI</sequence>
<dbReference type="GO" id="GO:0008270">
    <property type="term" value="F:zinc ion binding"/>
    <property type="evidence" value="ECO:0007669"/>
    <property type="project" value="UniProtKB-KW"/>
</dbReference>
<dbReference type="Gene3D" id="3.90.580.10">
    <property type="entry name" value="Zinc finger, CHC2-type domain"/>
    <property type="match status" value="1"/>
</dbReference>
<keyword evidence="2" id="KW-0863">Zinc-finger</keyword>
<protein>
    <submittedName>
        <fullName evidence="6">CHC2 zinc finger domain-containing protein</fullName>
    </submittedName>
</protein>
<dbReference type="GO" id="GO:0006269">
    <property type="term" value="P:DNA replication, synthesis of primer"/>
    <property type="evidence" value="ECO:0007669"/>
    <property type="project" value="TreeGrafter"/>
</dbReference>
<dbReference type="Proteomes" id="UP001211015">
    <property type="component" value="Unassembled WGS sequence"/>
</dbReference>
<feature type="domain" description="Zinc finger CHC2-type" evidence="5">
    <location>
        <begin position="30"/>
        <end position="81"/>
    </location>
</feature>
<evidence type="ECO:0000313" key="6">
    <source>
        <dbReference type="EMBL" id="MCQ5153315.1"/>
    </source>
</evidence>
<dbReference type="GO" id="GO:0005737">
    <property type="term" value="C:cytoplasm"/>
    <property type="evidence" value="ECO:0007669"/>
    <property type="project" value="TreeGrafter"/>
</dbReference>
<proteinExistence type="predicted"/>
<dbReference type="InterPro" id="IPR050219">
    <property type="entry name" value="DnaG_primase"/>
</dbReference>
<dbReference type="SMART" id="SM00400">
    <property type="entry name" value="ZnF_CHCC"/>
    <property type="match status" value="1"/>
</dbReference>
<comment type="caution">
    <text evidence="6">The sequence shown here is derived from an EMBL/GenBank/DDBJ whole genome shotgun (WGS) entry which is preliminary data.</text>
</comment>
<dbReference type="InterPro" id="IPR036977">
    <property type="entry name" value="DNA_primase_Znf_CHC2"/>
</dbReference>
<gene>
    <name evidence="6" type="ORF">NE632_08320</name>
    <name evidence="7" type="ORF">PNU62_08555</name>
</gene>
<dbReference type="GO" id="GO:0003677">
    <property type="term" value="F:DNA binding"/>
    <property type="evidence" value="ECO:0007669"/>
    <property type="project" value="InterPro"/>
</dbReference>
<dbReference type="EMBL" id="JANGCN010000016">
    <property type="protein sequence ID" value="MCQ5153315.1"/>
    <property type="molecule type" value="Genomic_DNA"/>
</dbReference>
<evidence type="ECO:0000256" key="4">
    <source>
        <dbReference type="SAM" id="Coils"/>
    </source>
</evidence>
<dbReference type="Pfam" id="PF01807">
    <property type="entry name" value="Zn_ribbon_DnaG"/>
    <property type="match status" value="1"/>
</dbReference>
<evidence type="ECO:0000256" key="2">
    <source>
        <dbReference type="ARBA" id="ARBA00022771"/>
    </source>
</evidence>
<evidence type="ECO:0000313" key="7">
    <source>
        <dbReference type="EMBL" id="MDB8745062.1"/>
    </source>
</evidence>
<keyword evidence="1" id="KW-0479">Metal-binding</keyword>
<dbReference type="PANTHER" id="PTHR30313:SF2">
    <property type="entry name" value="DNA PRIMASE"/>
    <property type="match status" value="1"/>
</dbReference>
<dbReference type="SUPFAM" id="SSF57783">
    <property type="entry name" value="Zinc beta-ribbon"/>
    <property type="match status" value="1"/>
</dbReference>
<evidence type="ECO:0000313" key="8">
    <source>
        <dbReference type="Proteomes" id="UP001206236"/>
    </source>
</evidence>